<dbReference type="RefSeq" id="WP_229292674.1">
    <property type="nucleotide sequence ID" value="NZ_CP086654.1"/>
</dbReference>
<name>A0ABY3PD24_9STAP</name>
<sequence>MKHYQKYIVVLVLCLTVLSGCNLPGLKNATAPDEVQITALATSESQIMSHMLRLLIEHDTHGKIKPTIINNLGSSTIQHNAIVNGQANMSGTRYTGTDLTGTLKMSPITDSQKAMAATQKGFKDKYQQTFFNSYGFDNTFALMVTQETAKKYNLETVSDLEKYAKDLRLGMDTTWPNREVDGYPAFQRKYGFKFGENRPMQIGLVYDALQSGSLDVAVGYSTDGRIAAYNLKVLKDDKHFFPPYDASPLASDKLLKERPELKPIIKKLEGKISTKDMQRLNYQADGEGKEPAIVAQKFLEQHHYFDDTKEAKNNER</sequence>
<accession>A0ABY3PD24</accession>
<gene>
    <name evidence="2" type="ORF">LN051_00415</name>
</gene>
<reference evidence="2 3" key="1">
    <citation type="journal article" date="2022" name="Pathogens">
        <title>Staphylococcus ratti sp. nov. Isolated from a Lab Rat.</title>
        <authorList>
            <person name="Kovarovic V."/>
            <person name="Sedlacek I."/>
            <person name="Petras P."/>
            <person name="Kralova S."/>
            <person name="Maslanova I."/>
            <person name="Svec P."/>
            <person name="Neumann-Schaal M."/>
            <person name="Botka T."/>
            <person name="Gelbicova T."/>
            <person name="Stankova E."/>
            <person name="Doskar J."/>
            <person name="Pantucek R."/>
        </authorList>
    </citation>
    <scope>NUCLEOTIDE SEQUENCE [LARGE SCALE GENOMIC DNA]</scope>
    <source>
        <strain evidence="2 3">CCM 9025</strain>
    </source>
</reference>
<dbReference type="EMBL" id="CP086654">
    <property type="protein sequence ID" value="UEX90177.1"/>
    <property type="molecule type" value="Genomic_DNA"/>
</dbReference>
<organism evidence="2 3">
    <name type="scientific">Staphylococcus ratti</name>
    <dbReference type="NCBI Taxonomy" id="2892440"/>
    <lineage>
        <taxon>Bacteria</taxon>
        <taxon>Bacillati</taxon>
        <taxon>Bacillota</taxon>
        <taxon>Bacilli</taxon>
        <taxon>Bacillales</taxon>
        <taxon>Staphylococcaceae</taxon>
        <taxon>Staphylococcus</taxon>
    </lineage>
</organism>
<dbReference type="InterPro" id="IPR007210">
    <property type="entry name" value="ABC_Gly_betaine_transp_sub-bd"/>
</dbReference>
<dbReference type="Pfam" id="PF04069">
    <property type="entry name" value="OpuAC"/>
    <property type="match status" value="1"/>
</dbReference>
<protein>
    <submittedName>
        <fullName evidence="2">Osmoprotectant ABC transporter substrate-binding protein</fullName>
    </submittedName>
</protein>
<evidence type="ECO:0000313" key="3">
    <source>
        <dbReference type="Proteomes" id="UP001197626"/>
    </source>
</evidence>
<feature type="domain" description="ABC-type glycine betaine transport system substrate-binding" evidence="1">
    <location>
        <begin position="34"/>
        <end position="301"/>
    </location>
</feature>
<dbReference type="CDD" id="cd13608">
    <property type="entry name" value="PBP2_OpuCC_like"/>
    <property type="match status" value="1"/>
</dbReference>
<dbReference type="Gene3D" id="3.40.190.120">
    <property type="entry name" value="Osmoprotection protein (prox), domain 2"/>
    <property type="match status" value="1"/>
</dbReference>
<evidence type="ECO:0000259" key="1">
    <source>
        <dbReference type="Pfam" id="PF04069"/>
    </source>
</evidence>
<dbReference type="Proteomes" id="UP001197626">
    <property type="component" value="Chromosome"/>
</dbReference>
<keyword evidence="3" id="KW-1185">Reference proteome</keyword>
<dbReference type="SUPFAM" id="SSF53850">
    <property type="entry name" value="Periplasmic binding protein-like II"/>
    <property type="match status" value="1"/>
</dbReference>
<proteinExistence type="predicted"/>
<dbReference type="PROSITE" id="PS51257">
    <property type="entry name" value="PROKAR_LIPOPROTEIN"/>
    <property type="match status" value="1"/>
</dbReference>
<evidence type="ECO:0000313" key="2">
    <source>
        <dbReference type="EMBL" id="UEX90177.1"/>
    </source>
</evidence>
<dbReference type="Gene3D" id="3.40.190.10">
    <property type="entry name" value="Periplasmic binding protein-like II"/>
    <property type="match status" value="1"/>
</dbReference>